<evidence type="ECO:0000313" key="1">
    <source>
        <dbReference type="EMBL" id="SDP54203.1"/>
    </source>
</evidence>
<proteinExistence type="predicted"/>
<evidence type="ECO:0000313" key="2">
    <source>
        <dbReference type="Proteomes" id="UP000199077"/>
    </source>
</evidence>
<dbReference type="AlphaFoldDB" id="A0A1H0TJJ6"/>
<gene>
    <name evidence="1" type="ORF">SAMN04489867_2850</name>
</gene>
<sequence length="211" mass="22338">MPPSVAGPHPARVAKSRRVVALLCHTDVVLTWAFGGRGQRVVAAASCLAISLLVAGCGKERPQPELTGFGATRAAWDAHHEAAPSGVDGSRYLPMVGDKARYDFVFWELDPRAVDYGLHFAPGTTFEQAQTQLLAEFPPGATVDRVDGESPRCLVLRIRSAPVERAIPTGIPMAVLFGPEGVDPKVSRADIRFALLGTTLDAAGEDLGGCP</sequence>
<accession>A0A1H0TJJ6</accession>
<reference evidence="2" key="1">
    <citation type="submission" date="2016-10" db="EMBL/GenBank/DDBJ databases">
        <authorList>
            <person name="Varghese N."/>
            <person name="Submissions S."/>
        </authorList>
    </citation>
    <scope>NUCLEOTIDE SEQUENCE [LARGE SCALE GENOMIC DNA]</scope>
    <source>
        <strain evidence="2">DSM 22329</strain>
    </source>
</reference>
<protein>
    <submittedName>
        <fullName evidence="1">Uncharacterized protein</fullName>
    </submittedName>
</protein>
<name>A0A1H0TJJ6_9MICO</name>
<dbReference type="EMBL" id="LT629711">
    <property type="protein sequence ID" value="SDP54203.1"/>
    <property type="molecule type" value="Genomic_DNA"/>
</dbReference>
<dbReference type="Proteomes" id="UP000199077">
    <property type="component" value="Chromosome I"/>
</dbReference>
<organism evidence="1 2">
    <name type="scientific">Pedococcus dokdonensis</name>
    <dbReference type="NCBI Taxonomy" id="443156"/>
    <lineage>
        <taxon>Bacteria</taxon>
        <taxon>Bacillati</taxon>
        <taxon>Actinomycetota</taxon>
        <taxon>Actinomycetes</taxon>
        <taxon>Micrococcales</taxon>
        <taxon>Intrasporangiaceae</taxon>
        <taxon>Pedococcus</taxon>
    </lineage>
</organism>
<keyword evidence="2" id="KW-1185">Reference proteome</keyword>